<organism evidence="2 3">
    <name type="scientific">Paxillus rubicundulus Ve08.2h10</name>
    <dbReference type="NCBI Taxonomy" id="930991"/>
    <lineage>
        <taxon>Eukaryota</taxon>
        <taxon>Fungi</taxon>
        <taxon>Dikarya</taxon>
        <taxon>Basidiomycota</taxon>
        <taxon>Agaricomycotina</taxon>
        <taxon>Agaricomycetes</taxon>
        <taxon>Agaricomycetidae</taxon>
        <taxon>Boletales</taxon>
        <taxon>Paxilineae</taxon>
        <taxon>Paxillaceae</taxon>
        <taxon>Paxillus</taxon>
    </lineage>
</organism>
<dbReference type="HOGENOM" id="CLU_052398_1_2_1"/>
<accession>A0A0D0C282</accession>
<evidence type="ECO:0000313" key="2">
    <source>
        <dbReference type="EMBL" id="KIK77292.1"/>
    </source>
</evidence>
<name>A0A0D0C282_9AGAM</name>
<reference evidence="2 3" key="1">
    <citation type="submission" date="2014-04" db="EMBL/GenBank/DDBJ databases">
        <authorList>
            <consortium name="DOE Joint Genome Institute"/>
            <person name="Kuo A."/>
            <person name="Kohler A."/>
            <person name="Jargeat P."/>
            <person name="Nagy L.G."/>
            <person name="Floudas D."/>
            <person name="Copeland A."/>
            <person name="Barry K.W."/>
            <person name="Cichocki N."/>
            <person name="Veneault-Fourrey C."/>
            <person name="LaButti K."/>
            <person name="Lindquist E.A."/>
            <person name="Lipzen A."/>
            <person name="Lundell T."/>
            <person name="Morin E."/>
            <person name="Murat C."/>
            <person name="Sun H."/>
            <person name="Tunlid A."/>
            <person name="Henrissat B."/>
            <person name="Grigoriev I.V."/>
            <person name="Hibbett D.S."/>
            <person name="Martin F."/>
            <person name="Nordberg H.P."/>
            <person name="Cantor M.N."/>
            <person name="Hua S.X."/>
        </authorList>
    </citation>
    <scope>NUCLEOTIDE SEQUENCE [LARGE SCALE GENOMIC DNA]</scope>
    <source>
        <strain evidence="2 3">Ve08.2h10</strain>
    </source>
</reference>
<reference evidence="3" key="2">
    <citation type="submission" date="2015-01" db="EMBL/GenBank/DDBJ databases">
        <title>Evolutionary Origins and Diversification of the Mycorrhizal Mutualists.</title>
        <authorList>
            <consortium name="DOE Joint Genome Institute"/>
            <consortium name="Mycorrhizal Genomics Consortium"/>
            <person name="Kohler A."/>
            <person name="Kuo A."/>
            <person name="Nagy L.G."/>
            <person name="Floudas D."/>
            <person name="Copeland A."/>
            <person name="Barry K.W."/>
            <person name="Cichocki N."/>
            <person name="Veneault-Fourrey C."/>
            <person name="LaButti K."/>
            <person name="Lindquist E.A."/>
            <person name="Lipzen A."/>
            <person name="Lundell T."/>
            <person name="Morin E."/>
            <person name="Murat C."/>
            <person name="Riley R."/>
            <person name="Ohm R."/>
            <person name="Sun H."/>
            <person name="Tunlid A."/>
            <person name="Henrissat B."/>
            <person name="Grigoriev I.V."/>
            <person name="Hibbett D.S."/>
            <person name="Martin F."/>
        </authorList>
    </citation>
    <scope>NUCLEOTIDE SEQUENCE [LARGE SCALE GENOMIC DNA]</scope>
    <source>
        <strain evidence="3">Ve08.2h10</strain>
    </source>
</reference>
<feature type="region of interest" description="Disordered" evidence="1">
    <location>
        <begin position="28"/>
        <end position="56"/>
    </location>
</feature>
<feature type="compositionally biased region" description="Polar residues" evidence="1">
    <location>
        <begin position="28"/>
        <end position="39"/>
    </location>
</feature>
<evidence type="ECO:0000256" key="1">
    <source>
        <dbReference type="SAM" id="MobiDB-lite"/>
    </source>
</evidence>
<dbReference type="Proteomes" id="UP000054538">
    <property type="component" value="Unassembled WGS sequence"/>
</dbReference>
<dbReference type="EMBL" id="KN827061">
    <property type="protein sequence ID" value="KIK77292.1"/>
    <property type="molecule type" value="Genomic_DNA"/>
</dbReference>
<gene>
    <name evidence="2" type="ORF">PAXRUDRAFT_17614</name>
</gene>
<proteinExistence type="predicted"/>
<dbReference type="OrthoDB" id="2688210at2759"/>
<keyword evidence="3" id="KW-1185">Reference proteome</keyword>
<dbReference type="InParanoid" id="A0A0D0C282"/>
<sequence>MANPALEVHPIFASEDFTPIHEALIQTTNKSAQQVTESDQAQAAEEAEQQWREKEKEELCLAKEEAKWEHREEEKKKPKMNNFDQTTSISSIIIPCPSQHVLQKLNSFDHINLWYFSLAGCTEASKYNRYNADKTFGISKVDNILMLHMVASVKASRNALEDHDRSFKAFLQAKKQFSFLHDEGIMAGQASVCPGGISLEH</sequence>
<protein>
    <submittedName>
        <fullName evidence="2">Uncharacterized protein</fullName>
    </submittedName>
</protein>
<dbReference type="AlphaFoldDB" id="A0A0D0C282"/>
<evidence type="ECO:0000313" key="3">
    <source>
        <dbReference type="Proteomes" id="UP000054538"/>
    </source>
</evidence>